<dbReference type="AlphaFoldDB" id="A0A0F9BJC5"/>
<organism evidence="1">
    <name type="scientific">marine sediment metagenome</name>
    <dbReference type="NCBI Taxonomy" id="412755"/>
    <lineage>
        <taxon>unclassified sequences</taxon>
        <taxon>metagenomes</taxon>
        <taxon>ecological metagenomes</taxon>
    </lineage>
</organism>
<comment type="caution">
    <text evidence="1">The sequence shown here is derived from an EMBL/GenBank/DDBJ whole genome shotgun (WGS) entry which is preliminary data.</text>
</comment>
<reference evidence="1" key="1">
    <citation type="journal article" date="2015" name="Nature">
        <title>Complex archaea that bridge the gap between prokaryotes and eukaryotes.</title>
        <authorList>
            <person name="Spang A."/>
            <person name="Saw J.H."/>
            <person name="Jorgensen S.L."/>
            <person name="Zaremba-Niedzwiedzka K."/>
            <person name="Martijn J."/>
            <person name="Lind A.E."/>
            <person name="van Eijk R."/>
            <person name="Schleper C."/>
            <person name="Guy L."/>
            <person name="Ettema T.J."/>
        </authorList>
    </citation>
    <scope>NUCLEOTIDE SEQUENCE</scope>
</reference>
<gene>
    <name evidence="1" type="ORF">LCGC14_2521060</name>
</gene>
<evidence type="ECO:0000313" key="1">
    <source>
        <dbReference type="EMBL" id="KKL13907.1"/>
    </source>
</evidence>
<name>A0A0F9BJC5_9ZZZZ</name>
<dbReference type="EMBL" id="LAZR01040670">
    <property type="protein sequence ID" value="KKL13907.1"/>
    <property type="molecule type" value="Genomic_DNA"/>
</dbReference>
<protein>
    <submittedName>
        <fullName evidence="1">Uncharacterized protein</fullName>
    </submittedName>
</protein>
<proteinExistence type="predicted"/>
<sequence length="192" mass="22637">MVKIDLNELTAIIKQRAASIQLSFWDIGKDLNFIQEKKIFKEKHKSLKDYIEGNFSFSYDHARKMMFVTGKYSRVVAETIGITKLYLLLQVPETYRDEVIELVKDKKIDREGLRKQVKRFKGQSGSKPSYSSNKEEHLYSLKRQFSTLCEQHTDVIQDLNDSWNSWISQTLKHSDNELKQMRLKALEKLEEI</sequence>
<accession>A0A0F9BJC5</accession>